<feature type="repeat" description="WD" evidence="7">
    <location>
        <begin position="1084"/>
        <end position="1111"/>
    </location>
</feature>
<evidence type="ECO:0000256" key="3">
    <source>
        <dbReference type="ARBA" id="ARBA00022737"/>
    </source>
</evidence>
<feature type="compositionally biased region" description="Basic and acidic residues" evidence="8">
    <location>
        <begin position="231"/>
        <end position="241"/>
    </location>
</feature>
<dbReference type="PANTHER" id="PTHR19879">
    <property type="entry name" value="TRANSCRIPTION INITIATION FACTOR TFIID"/>
    <property type="match status" value="1"/>
</dbReference>
<keyword evidence="5" id="KW-0804">Transcription</keyword>
<comment type="subcellular location">
    <subcellularLocation>
        <location evidence="1">Nucleus</location>
    </subcellularLocation>
</comment>
<dbReference type="PROSITE" id="PS50294">
    <property type="entry name" value="WD_REPEATS_REGION"/>
    <property type="match status" value="4"/>
</dbReference>
<evidence type="ECO:0008006" key="10">
    <source>
        <dbReference type="Google" id="ProtNLM"/>
    </source>
</evidence>
<feature type="compositionally biased region" description="Basic and acidic residues" evidence="8">
    <location>
        <begin position="282"/>
        <end position="303"/>
    </location>
</feature>
<reference evidence="9" key="1">
    <citation type="submission" date="2021-01" db="EMBL/GenBank/DDBJ databases">
        <authorList>
            <person name="Corre E."/>
            <person name="Pelletier E."/>
            <person name="Niang G."/>
            <person name="Scheremetjew M."/>
            <person name="Finn R."/>
            <person name="Kale V."/>
            <person name="Holt S."/>
            <person name="Cochrane G."/>
            <person name="Meng A."/>
            <person name="Brown T."/>
            <person name="Cohen L."/>
        </authorList>
    </citation>
    <scope>NUCLEOTIDE SEQUENCE</scope>
    <source>
        <strain evidence="9">10249 10 AB</strain>
    </source>
</reference>
<dbReference type="SMART" id="SM00320">
    <property type="entry name" value="WD40"/>
    <property type="match status" value="6"/>
</dbReference>
<evidence type="ECO:0000256" key="7">
    <source>
        <dbReference type="PROSITE-ProRule" id="PRU00221"/>
    </source>
</evidence>
<name>A0A7S4ALY5_9STRA</name>
<feature type="compositionally biased region" description="Basic and acidic residues" evidence="8">
    <location>
        <begin position="730"/>
        <end position="739"/>
    </location>
</feature>
<sequence>MTSATAGTAGTMKAPTSAGGAARAGGAAGASPVATTKVTPSIPVTDQAVMDYLKSKGMGKALMELTQKIKEEQQQEKETPPGASASGTETSSSEVVPKITREQLESAEENARTQRTVLVKSTGGGFGYDRDAAAPIAMWGVPDSLVVSKENGPNTTSSSAKGGRQRWAAGLMGEREAKSYLDAFVALQLWILSLPDDSAGIVGWQPKTTNVIAKAKALIDAASKVSSKNGSNKDNDDKDNSESSNNANNNETKDGKSGDNDKGDANKVGSTEGATTTTAPIDVDHKEDSDKKVQDNKDKRGNKDEEETKNDGTSNSKDNKNDPNGDDDTDDKKTSSNSNILSTVISELAKPMTQNKDIDDSNHNGSSRSAVYPIPPSAKAELLSVSFALLVHTYCELLEVGMESTAHVLRDAFKPIYDPLPSGYGTQYADLYRCVTTEDMSRLNNQNSQHMEAVANLKTIVIQVAGIQTKKRELENGIANASYREANADITRQNKILECEHAIGLLQQKHTESTQRATLAYDKMYDVPFLRRVRALRWQLTLSTTSYGMLCQFLNSNVGAGGSNDTSLLAMSTLLQTKCELHVEQRNPLPFTPAVVLEDDFKSFGLLESESNQSKNSSMKKEATVQWAAPVKGLSRQDPKQPFPKFNLDNEYENELEAKKGKRSVEFNRSLIINGFRRLEALERKRDFQAMSSKAKEKYATEATVRARRVLANPLEPSIMFSTLCANQTRRRDDTDRSSNDNNSNNNTSSFLWEESGIGITCAKLCSPDGRRMAVGCDDSAIRVWNLMDDQHKGNGNGSNAGKQMSVGDAGQVLLGHKNGFPVFDLSWNRDGRSLLSAGGDGSIRLWDTSAQGPFGEVIQSSNILGAVGPAVGNPIVVSPTAKKPIPSTAAVKETLMKATENLEKNPDMSVSALRPESKAYTSGAALAVYRGHAPNTPIWSVAFSPSGYYFASGGSDATARLWTTDRSVPVRIFTGHTSNCIHSVVFHPNCNYVLSGSEDKTVRLWDIQTGQCVRLLNGCPAGIYKVDVDPSGQYAVGADLLGTVHVWDLGTGKKVTELRSPRPGNNIHQSAPDHRRRQSVDMVHSFAFSPCGRALATGGDDRTVRIWDIRKAIESPIPVLADPVKSFTTRRTVVMDLQYTKRNLLLSVGKYISAI</sequence>
<dbReference type="Gene3D" id="1.25.40.500">
    <property type="entry name" value="TFIID subunit TAF5, NTD2 domain"/>
    <property type="match status" value="1"/>
</dbReference>
<evidence type="ECO:0000313" key="9">
    <source>
        <dbReference type="EMBL" id="CAE0720065.1"/>
    </source>
</evidence>
<keyword evidence="3" id="KW-0677">Repeat</keyword>
<keyword evidence="2 7" id="KW-0853">WD repeat</keyword>
<dbReference type="GO" id="GO:0016251">
    <property type="term" value="F:RNA polymerase II general transcription initiation factor activity"/>
    <property type="evidence" value="ECO:0007669"/>
    <property type="project" value="TreeGrafter"/>
</dbReference>
<feature type="repeat" description="WD" evidence="7">
    <location>
        <begin position="823"/>
        <end position="848"/>
    </location>
</feature>
<organism evidence="9">
    <name type="scientific">Pseudo-nitzschia australis</name>
    <dbReference type="NCBI Taxonomy" id="44445"/>
    <lineage>
        <taxon>Eukaryota</taxon>
        <taxon>Sar</taxon>
        <taxon>Stramenopiles</taxon>
        <taxon>Ochrophyta</taxon>
        <taxon>Bacillariophyta</taxon>
        <taxon>Bacillariophyceae</taxon>
        <taxon>Bacillariophycidae</taxon>
        <taxon>Bacillariales</taxon>
        <taxon>Bacillariaceae</taxon>
        <taxon>Pseudo-nitzschia</taxon>
    </lineage>
</organism>
<feature type="compositionally biased region" description="Polar residues" evidence="8">
    <location>
        <begin position="268"/>
        <end position="279"/>
    </location>
</feature>
<feature type="region of interest" description="Disordered" evidence="8">
    <location>
        <begin position="222"/>
        <end position="370"/>
    </location>
</feature>
<feature type="region of interest" description="Disordered" evidence="8">
    <location>
        <begin position="726"/>
        <end position="748"/>
    </location>
</feature>
<gene>
    <name evidence="9" type="ORF">PAUS00366_LOCUS12819</name>
</gene>
<feature type="region of interest" description="Disordered" evidence="8">
    <location>
        <begin position="1"/>
        <end position="42"/>
    </location>
</feature>
<dbReference type="PRINTS" id="PR00320">
    <property type="entry name" value="GPROTEINBRPT"/>
</dbReference>
<dbReference type="PROSITE" id="PS00678">
    <property type="entry name" value="WD_REPEATS_1"/>
    <property type="match status" value="2"/>
</dbReference>
<evidence type="ECO:0000256" key="2">
    <source>
        <dbReference type="ARBA" id="ARBA00022574"/>
    </source>
</evidence>
<protein>
    <recommendedName>
        <fullName evidence="10">TFIID subunit TAF5 NTD2 domain-containing protein</fullName>
    </recommendedName>
</protein>
<dbReference type="SUPFAM" id="SSF50978">
    <property type="entry name" value="WD40 repeat-like"/>
    <property type="match status" value="1"/>
</dbReference>
<feature type="repeat" description="WD" evidence="7">
    <location>
        <begin position="767"/>
        <end position="787"/>
    </location>
</feature>
<feature type="repeat" description="WD" evidence="7">
    <location>
        <begin position="982"/>
        <end position="1016"/>
    </location>
</feature>
<dbReference type="PROSITE" id="PS50082">
    <property type="entry name" value="WD_REPEATS_2"/>
    <property type="match status" value="5"/>
</dbReference>
<dbReference type="InterPro" id="IPR015943">
    <property type="entry name" value="WD40/YVTN_repeat-like_dom_sf"/>
</dbReference>
<feature type="repeat" description="WD" evidence="7">
    <location>
        <begin position="932"/>
        <end position="973"/>
    </location>
</feature>
<accession>A0A7S4ALY5</accession>
<dbReference type="InterPro" id="IPR001680">
    <property type="entry name" value="WD40_rpt"/>
</dbReference>
<keyword evidence="4" id="KW-0805">Transcription regulation</keyword>
<evidence type="ECO:0000256" key="6">
    <source>
        <dbReference type="ARBA" id="ARBA00023242"/>
    </source>
</evidence>
<feature type="compositionally biased region" description="Basic and acidic residues" evidence="8">
    <location>
        <begin position="251"/>
        <end position="265"/>
    </location>
</feature>
<dbReference type="InterPro" id="IPR036322">
    <property type="entry name" value="WD40_repeat_dom_sf"/>
</dbReference>
<dbReference type="GO" id="GO:0005669">
    <property type="term" value="C:transcription factor TFIID complex"/>
    <property type="evidence" value="ECO:0007669"/>
    <property type="project" value="TreeGrafter"/>
</dbReference>
<feature type="region of interest" description="Disordered" evidence="8">
    <location>
        <begin position="71"/>
        <end position="97"/>
    </location>
</feature>
<keyword evidence="6" id="KW-0539">Nucleus</keyword>
<feature type="compositionally biased region" description="Low complexity" evidence="8">
    <location>
        <begin position="1"/>
        <end position="11"/>
    </location>
</feature>
<evidence type="ECO:0000256" key="8">
    <source>
        <dbReference type="SAM" id="MobiDB-lite"/>
    </source>
</evidence>
<dbReference type="InterPro" id="IPR019775">
    <property type="entry name" value="WD40_repeat_CS"/>
</dbReference>
<evidence type="ECO:0000256" key="1">
    <source>
        <dbReference type="ARBA" id="ARBA00004123"/>
    </source>
</evidence>
<dbReference type="CDD" id="cd00200">
    <property type="entry name" value="WD40"/>
    <property type="match status" value="1"/>
</dbReference>
<dbReference type="Gene3D" id="2.130.10.10">
    <property type="entry name" value="YVTN repeat-like/Quinoprotein amine dehydrogenase"/>
    <property type="match status" value="2"/>
</dbReference>
<evidence type="ECO:0000256" key="4">
    <source>
        <dbReference type="ARBA" id="ARBA00023015"/>
    </source>
</evidence>
<dbReference type="PANTHER" id="PTHR19879:SF1">
    <property type="entry name" value="CANNONBALL-RELATED"/>
    <property type="match status" value="1"/>
</dbReference>
<dbReference type="Pfam" id="PF00400">
    <property type="entry name" value="WD40"/>
    <property type="match status" value="6"/>
</dbReference>
<dbReference type="AlphaFoldDB" id="A0A7S4ALY5"/>
<proteinExistence type="predicted"/>
<dbReference type="GO" id="GO:0006367">
    <property type="term" value="P:transcription initiation at RNA polymerase II promoter"/>
    <property type="evidence" value="ECO:0007669"/>
    <property type="project" value="TreeGrafter"/>
</dbReference>
<evidence type="ECO:0000256" key="5">
    <source>
        <dbReference type="ARBA" id="ARBA00023163"/>
    </source>
</evidence>
<feature type="compositionally biased region" description="Polar residues" evidence="8">
    <location>
        <begin position="33"/>
        <end position="42"/>
    </location>
</feature>
<dbReference type="InterPro" id="IPR037264">
    <property type="entry name" value="TFIID_NTD2_sf"/>
</dbReference>
<feature type="compositionally biased region" description="Low complexity" evidence="8">
    <location>
        <begin position="81"/>
        <end position="97"/>
    </location>
</feature>
<dbReference type="InterPro" id="IPR020472">
    <property type="entry name" value="WD40_PAC1"/>
</dbReference>
<dbReference type="EMBL" id="HBIX01017795">
    <property type="protein sequence ID" value="CAE0720065.1"/>
    <property type="molecule type" value="Transcribed_RNA"/>
</dbReference>